<dbReference type="EMBL" id="WIGM01000005">
    <property type="protein sequence ID" value="KAF6845176.1"/>
    <property type="molecule type" value="Genomic_DNA"/>
</dbReference>
<proteinExistence type="predicted"/>
<dbReference type="Proteomes" id="UP000639643">
    <property type="component" value="Unassembled WGS sequence"/>
</dbReference>
<sequence>MDEPTPQSQDNEAEDMLAAQHFAFATAVAQGSLHVYHNVRQQTRLRLRTSTRVARASKSVVAMVVDEAVVMGLGLEFRARQLNSNLSVPGIF</sequence>
<reference evidence="1" key="1">
    <citation type="journal article" date="2020" name="Phytopathology">
        <title>Genome Sequence Resources of Colletotrichum truncatum, C. plurivorum, C. musicola, and C. sojae: Four Species Pathogenic to Soybean (Glycine max).</title>
        <authorList>
            <person name="Rogerio F."/>
            <person name="Boufleur T.R."/>
            <person name="Ciampi-Guillardi M."/>
            <person name="Sukno S.A."/>
            <person name="Thon M.R."/>
            <person name="Massola Junior N.S."/>
            <person name="Baroncelli R."/>
        </authorList>
    </citation>
    <scope>NUCLEOTIDE SEQUENCE</scope>
    <source>
        <strain evidence="1">LFN0074</strain>
    </source>
</reference>
<name>A0A8H6NYZ7_9PEZI</name>
<evidence type="ECO:0000313" key="2">
    <source>
        <dbReference type="Proteomes" id="UP000639643"/>
    </source>
</evidence>
<evidence type="ECO:0000313" key="1">
    <source>
        <dbReference type="EMBL" id="KAF6845176.1"/>
    </source>
</evidence>
<comment type="caution">
    <text evidence="1">The sequence shown here is derived from an EMBL/GenBank/DDBJ whole genome shotgun (WGS) entry which is preliminary data.</text>
</comment>
<accession>A0A8H6NYZ7</accession>
<dbReference type="AlphaFoldDB" id="A0A8H6NYZ7"/>
<gene>
    <name evidence="1" type="ORF">CMUS01_00419</name>
</gene>
<organism evidence="1 2">
    <name type="scientific">Colletotrichum musicola</name>
    <dbReference type="NCBI Taxonomy" id="2175873"/>
    <lineage>
        <taxon>Eukaryota</taxon>
        <taxon>Fungi</taxon>
        <taxon>Dikarya</taxon>
        <taxon>Ascomycota</taxon>
        <taxon>Pezizomycotina</taxon>
        <taxon>Sordariomycetes</taxon>
        <taxon>Hypocreomycetidae</taxon>
        <taxon>Glomerellales</taxon>
        <taxon>Glomerellaceae</taxon>
        <taxon>Colletotrichum</taxon>
        <taxon>Colletotrichum orchidearum species complex</taxon>
    </lineage>
</organism>
<protein>
    <submittedName>
        <fullName evidence="1">Uncharacterized protein</fullName>
    </submittedName>
</protein>
<keyword evidence="2" id="KW-1185">Reference proteome</keyword>